<dbReference type="GO" id="GO:1990362">
    <property type="term" value="F:butanol dehydrogenase (NAD+) activity"/>
    <property type="evidence" value="ECO:0007669"/>
    <property type="project" value="InterPro"/>
</dbReference>
<protein>
    <submittedName>
        <fullName evidence="4">Iron-containing alcohol dehydrogenase</fullName>
    </submittedName>
</protein>
<organism evidence="4">
    <name type="scientific">Candidatus Moduliflexus flocculans</name>
    <dbReference type="NCBI Taxonomy" id="1499966"/>
    <lineage>
        <taxon>Bacteria</taxon>
        <taxon>Candidatus Moduliflexota</taxon>
        <taxon>Candidatus Moduliflexia</taxon>
        <taxon>Candidatus Moduliflexales</taxon>
        <taxon>Candidatus Moduliflexaceae</taxon>
    </lineage>
</organism>
<dbReference type="GO" id="GO:0008106">
    <property type="term" value="F:alcohol dehydrogenase (NADP+) activity"/>
    <property type="evidence" value="ECO:0007669"/>
    <property type="project" value="TreeGrafter"/>
</dbReference>
<dbReference type="PROSITE" id="PS00060">
    <property type="entry name" value="ADH_IRON_2"/>
    <property type="match status" value="1"/>
</dbReference>
<dbReference type="InterPro" id="IPR018211">
    <property type="entry name" value="ADH_Fe_CS"/>
</dbReference>
<proteinExistence type="predicted"/>
<dbReference type="Pfam" id="PF25137">
    <property type="entry name" value="ADH_Fe_C"/>
    <property type="match status" value="1"/>
</dbReference>
<dbReference type="Gene3D" id="3.40.50.1970">
    <property type="match status" value="1"/>
</dbReference>
<dbReference type="Gene3D" id="1.20.1090.10">
    <property type="entry name" value="Dehydroquinate synthase-like - alpha domain"/>
    <property type="match status" value="1"/>
</dbReference>
<dbReference type="EMBL" id="DF820460">
    <property type="protein sequence ID" value="GAK54110.1"/>
    <property type="molecule type" value="Genomic_DNA"/>
</dbReference>
<dbReference type="STRING" id="1499966.U14_05388"/>
<dbReference type="GO" id="GO:0005829">
    <property type="term" value="C:cytosol"/>
    <property type="evidence" value="ECO:0007669"/>
    <property type="project" value="TreeGrafter"/>
</dbReference>
<evidence type="ECO:0000259" key="3">
    <source>
        <dbReference type="Pfam" id="PF25137"/>
    </source>
</evidence>
<dbReference type="InterPro" id="IPR044731">
    <property type="entry name" value="BDH-like"/>
</dbReference>
<dbReference type="SUPFAM" id="SSF56796">
    <property type="entry name" value="Dehydroquinate synthase-like"/>
    <property type="match status" value="1"/>
</dbReference>
<dbReference type="PANTHER" id="PTHR43633:SF1">
    <property type="entry name" value="ALCOHOL DEHYDROGENASE YQHD"/>
    <property type="match status" value="1"/>
</dbReference>
<evidence type="ECO:0000256" key="1">
    <source>
        <dbReference type="ARBA" id="ARBA00023002"/>
    </source>
</evidence>
<keyword evidence="5" id="KW-1185">Reference proteome</keyword>
<evidence type="ECO:0000313" key="4">
    <source>
        <dbReference type="EMBL" id="GAK54110.1"/>
    </source>
</evidence>
<sequence length="387" mass="42682">MENFVFQNPTKIIFGKGTESAVGKELKAHTNKVLLHYGGGSIKKTGLYDRICASLKEAGVAWTELPGVQPNPRLSLVRKGIEICRQEQIDFILAVGGGSVIDSAKAIALGVVDDGDVWDFYMKKRTPTKALPVGVVLTIPAAGSEASNSSVVTSEDGWYKRYVDAEVLRPKFSILNPELTLTLTVEQTMIGIADMTAHIIERYFTQVPNVELTDRLIEGTFKTLIRNAHILYKEPHNYAARSEIMWSGTVAHNDWLSTGRIGDWGSHMIEHELSGIYDIPHGAGLAIIIPAWMQYVYKANVAKFAQFGNRIFDVEANFGSPEETALEAIRRLKSFYQSIGLPVSLSTVNIPGDRLAEMAAKCVENGPVGNFLKLYKEDVQKILQLAL</sequence>
<dbReference type="InterPro" id="IPR056798">
    <property type="entry name" value="ADH_Fe_C"/>
</dbReference>
<dbReference type="Pfam" id="PF00465">
    <property type="entry name" value="Fe-ADH"/>
    <property type="match status" value="1"/>
</dbReference>
<dbReference type="HOGENOM" id="CLU_007207_0_4_0"/>
<feature type="domain" description="Alcohol dehydrogenase iron-type/glycerol dehydrogenase GldA" evidence="2">
    <location>
        <begin position="9"/>
        <end position="177"/>
    </location>
</feature>
<dbReference type="InterPro" id="IPR001670">
    <property type="entry name" value="ADH_Fe/GldA"/>
</dbReference>
<dbReference type="GO" id="GO:1990002">
    <property type="term" value="F:methylglyoxal reductase (NADPH) (acetol producing) activity"/>
    <property type="evidence" value="ECO:0007669"/>
    <property type="project" value="TreeGrafter"/>
</dbReference>
<accession>A0A081BRS9</accession>
<gene>
    <name evidence="4" type="ORF">U14_05388</name>
</gene>
<evidence type="ECO:0000313" key="5">
    <source>
        <dbReference type="Proteomes" id="UP000030700"/>
    </source>
</evidence>
<dbReference type="GO" id="GO:0046872">
    <property type="term" value="F:metal ion binding"/>
    <property type="evidence" value="ECO:0007669"/>
    <property type="project" value="InterPro"/>
</dbReference>
<reference evidence="4" key="1">
    <citation type="journal article" date="2015" name="PeerJ">
        <title>First genomic representation of candidate bacterial phylum KSB3 points to enhanced environmental sensing as a trigger of wastewater bulking.</title>
        <authorList>
            <person name="Sekiguchi Y."/>
            <person name="Ohashi A."/>
            <person name="Parks D.H."/>
            <person name="Yamauchi T."/>
            <person name="Tyson G.W."/>
            <person name="Hugenholtz P."/>
        </authorList>
    </citation>
    <scope>NUCLEOTIDE SEQUENCE [LARGE SCALE GENOMIC DNA]</scope>
</reference>
<dbReference type="AlphaFoldDB" id="A0A081BRS9"/>
<dbReference type="CDD" id="cd08187">
    <property type="entry name" value="BDH"/>
    <property type="match status" value="1"/>
</dbReference>
<dbReference type="PANTHER" id="PTHR43633">
    <property type="entry name" value="ALCOHOL DEHYDROGENASE YQHD"/>
    <property type="match status" value="1"/>
</dbReference>
<dbReference type="FunFam" id="3.40.50.1970:FF:000003">
    <property type="entry name" value="Alcohol dehydrogenase, iron-containing"/>
    <property type="match status" value="1"/>
</dbReference>
<evidence type="ECO:0000259" key="2">
    <source>
        <dbReference type="Pfam" id="PF00465"/>
    </source>
</evidence>
<name>A0A081BRS9_9BACT</name>
<dbReference type="Proteomes" id="UP000030700">
    <property type="component" value="Unassembled WGS sequence"/>
</dbReference>
<keyword evidence="1" id="KW-0560">Oxidoreductase</keyword>
<feature type="domain" description="Fe-containing alcohol dehydrogenase-like C-terminal" evidence="3">
    <location>
        <begin position="193"/>
        <end position="386"/>
    </location>
</feature>